<feature type="compositionally biased region" description="Basic and acidic residues" evidence="1">
    <location>
        <begin position="123"/>
        <end position="146"/>
    </location>
</feature>
<evidence type="ECO:0000313" key="3">
    <source>
        <dbReference type="Proteomes" id="UP000198505"/>
    </source>
</evidence>
<dbReference type="Pfam" id="PF23746">
    <property type="entry name" value="Gp41_Mu"/>
    <property type="match status" value="1"/>
</dbReference>
<protein>
    <submittedName>
        <fullName evidence="2">Mu-like prophage FluMu protein gp41</fullName>
    </submittedName>
</protein>
<dbReference type="RefSeq" id="WP_092826019.1">
    <property type="nucleotide sequence ID" value="NZ_FOGS01000003.1"/>
</dbReference>
<dbReference type="EMBL" id="FOGS01000003">
    <property type="protein sequence ID" value="SER78843.1"/>
    <property type="molecule type" value="Genomic_DNA"/>
</dbReference>
<dbReference type="AlphaFoldDB" id="A0A1H9S3C4"/>
<sequence length="146" mass="15496">MAGTKLPVSLIHGLKIGEAVCKDVVLREATAGDVLEAQEAAEKLMMVPNAEGGFEPMLVVSPSRVGVEVLRRQIVTIGDVSGPLDLKLMHRLDPEDLNLLLAKSEQLDGAAVAQTQEGTTQRGRGDSDRPASDKADVGDRDKNGVE</sequence>
<feature type="compositionally biased region" description="Polar residues" evidence="1">
    <location>
        <begin position="113"/>
        <end position="122"/>
    </location>
</feature>
<gene>
    <name evidence="2" type="ORF">SAMN04487958_10310</name>
</gene>
<reference evidence="3" key="1">
    <citation type="submission" date="2016-10" db="EMBL/GenBank/DDBJ databases">
        <authorList>
            <person name="Varghese N."/>
            <person name="Submissions S."/>
        </authorList>
    </citation>
    <scope>NUCLEOTIDE SEQUENCE [LARGE SCALE GENOMIC DNA]</scope>
    <source>
        <strain evidence="3">CGMCC 1.6495</strain>
    </source>
</reference>
<dbReference type="STRING" id="416874.SAMN04487958_10310"/>
<dbReference type="Proteomes" id="UP000198505">
    <property type="component" value="Unassembled WGS sequence"/>
</dbReference>
<evidence type="ECO:0000256" key="1">
    <source>
        <dbReference type="SAM" id="MobiDB-lite"/>
    </source>
</evidence>
<feature type="region of interest" description="Disordered" evidence="1">
    <location>
        <begin position="110"/>
        <end position="146"/>
    </location>
</feature>
<dbReference type="InterPro" id="IPR056974">
    <property type="entry name" value="Tail_Gp41-like"/>
</dbReference>
<evidence type="ECO:0000313" key="2">
    <source>
        <dbReference type="EMBL" id="SER78843.1"/>
    </source>
</evidence>
<organism evidence="2 3">
    <name type="scientific">Vreelandella subterranea</name>
    <dbReference type="NCBI Taxonomy" id="416874"/>
    <lineage>
        <taxon>Bacteria</taxon>
        <taxon>Pseudomonadati</taxon>
        <taxon>Pseudomonadota</taxon>
        <taxon>Gammaproteobacteria</taxon>
        <taxon>Oceanospirillales</taxon>
        <taxon>Halomonadaceae</taxon>
        <taxon>Vreelandella</taxon>
    </lineage>
</organism>
<proteinExistence type="predicted"/>
<accession>A0A1H9S3C4</accession>
<keyword evidence="3" id="KW-1185">Reference proteome</keyword>
<name>A0A1H9S3C4_9GAMM</name>